<dbReference type="EMBL" id="CM039437">
    <property type="protein sequence ID" value="KAI4307933.1"/>
    <property type="molecule type" value="Genomic_DNA"/>
</dbReference>
<comment type="caution">
    <text evidence="1">The sequence shown here is derived from an EMBL/GenBank/DDBJ whole genome shotgun (WGS) entry which is preliminary data.</text>
</comment>
<dbReference type="Proteomes" id="UP000828941">
    <property type="component" value="Chromosome 12"/>
</dbReference>
<gene>
    <name evidence="1" type="ORF">L6164_031057</name>
</gene>
<name>A0ACB9LFL7_BAUVA</name>
<evidence type="ECO:0000313" key="1">
    <source>
        <dbReference type="EMBL" id="KAI4307933.1"/>
    </source>
</evidence>
<accession>A0ACB9LFL7</accession>
<sequence>MAHSGKAFLVQWLVAALFVALLGGAKAYLFCGLSSTKLNLCRPAITGESPPLPTEECCAVVYFADLACLCRYKFILLAFGINPIHALALPTKCGLKTPPECRGNCLIPIF</sequence>
<organism evidence="1 2">
    <name type="scientific">Bauhinia variegata</name>
    <name type="common">Purple orchid tree</name>
    <name type="synonym">Phanera variegata</name>
    <dbReference type="NCBI Taxonomy" id="167791"/>
    <lineage>
        <taxon>Eukaryota</taxon>
        <taxon>Viridiplantae</taxon>
        <taxon>Streptophyta</taxon>
        <taxon>Embryophyta</taxon>
        <taxon>Tracheophyta</taxon>
        <taxon>Spermatophyta</taxon>
        <taxon>Magnoliopsida</taxon>
        <taxon>eudicotyledons</taxon>
        <taxon>Gunneridae</taxon>
        <taxon>Pentapetalae</taxon>
        <taxon>rosids</taxon>
        <taxon>fabids</taxon>
        <taxon>Fabales</taxon>
        <taxon>Fabaceae</taxon>
        <taxon>Cercidoideae</taxon>
        <taxon>Cercideae</taxon>
        <taxon>Bauhiniinae</taxon>
        <taxon>Bauhinia</taxon>
    </lineage>
</organism>
<evidence type="ECO:0000313" key="2">
    <source>
        <dbReference type="Proteomes" id="UP000828941"/>
    </source>
</evidence>
<protein>
    <submittedName>
        <fullName evidence="1">Uncharacterized protein</fullName>
    </submittedName>
</protein>
<proteinExistence type="predicted"/>
<reference evidence="1 2" key="1">
    <citation type="journal article" date="2022" name="DNA Res.">
        <title>Chromosomal-level genome assembly of the orchid tree Bauhinia variegata (Leguminosae; Cercidoideae) supports the allotetraploid origin hypothesis of Bauhinia.</title>
        <authorList>
            <person name="Zhong Y."/>
            <person name="Chen Y."/>
            <person name="Zheng D."/>
            <person name="Pang J."/>
            <person name="Liu Y."/>
            <person name="Luo S."/>
            <person name="Meng S."/>
            <person name="Qian L."/>
            <person name="Wei D."/>
            <person name="Dai S."/>
            <person name="Zhou R."/>
        </authorList>
    </citation>
    <scope>NUCLEOTIDE SEQUENCE [LARGE SCALE GENOMIC DNA]</scope>
    <source>
        <strain evidence="1">BV-YZ2020</strain>
    </source>
</reference>
<keyword evidence="2" id="KW-1185">Reference proteome</keyword>